<accession>A0A8J6ILL5</accession>
<dbReference type="PRINTS" id="PR00111">
    <property type="entry name" value="ABHYDROLASE"/>
</dbReference>
<dbReference type="InterPro" id="IPR000639">
    <property type="entry name" value="Epox_hydrolase-like"/>
</dbReference>
<gene>
    <name evidence="2" type="ORF">H8K20_04975</name>
</gene>
<feature type="domain" description="AB hydrolase-1" evidence="1">
    <location>
        <begin position="21"/>
        <end position="256"/>
    </location>
</feature>
<dbReference type="InterPro" id="IPR050266">
    <property type="entry name" value="AB_hydrolase_sf"/>
</dbReference>
<keyword evidence="2" id="KW-0378">Hydrolase</keyword>
<dbReference type="RefSeq" id="WP_105203961.1">
    <property type="nucleotide sequence ID" value="NZ_JACOGI010000001.1"/>
</dbReference>
<dbReference type="InterPro" id="IPR000073">
    <property type="entry name" value="AB_hydrolase_1"/>
</dbReference>
<sequence length="277" mass="31688">MTATVWDTPVYYEELGKGTPVVALHGWTGSHLHMRESIEPVFNLLSHHRRIYPDLPGMGDTPRCERIKNTDDMLDFVIAFIDQVIGSDTPFFVIGHSYGGYLVRGLISKLRDRVLGGVLICPVSNPVHENRLLPKFTTGFTNYQFLESIPQQHREGFTKTMVIQNQYTFNRYLDEIVPAEEAYDADYLADILHRGYGYAVTPEERFGFCDTPTLFLLGKQDNVVGFAETLSLLSYYRKHSVLLLENAGHNLDIEHPNIFCEMVKSWLWELEVPQQNG</sequence>
<dbReference type="OrthoDB" id="9775557at2"/>
<dbReference type="EMBL" id="JACOGI010000001">
    <property type="protein sequence ID" value="MBC3515754.1"/>
    <property type="molecule type" value="Genomic_DNA"/>
</dbReference>
<dbReference type="PRINTS" id="PR00412">
    <property type="entry name" value="EPOXHYDRLASE"/>
</dbReference>
<dbReference type="Pfam" id="PF12697">
    <property type="entry name" value="Abhydrolase_6"/>
    <property type="match status" value="1"/>
</dbReference>
<dbReference type="Gene3D" id="3.40.50.1820">
    <property type="entry name" value="alpha/beta hydrolase"/>
    <property type="match status" value="1"/>
</dbReference>
<dbReference type="PANTHER" id="PTHR43798:SF6">
    <property type="entry name" value="HYDROLASE, PUTATIVE (AFU_ORTHOLOGUE AFUA_4G13070)-RELATED"/>
    <property type="match status" value="1"/>
</dbReference>
<protein>
    <submittedName>
        <fullName evidence="2">Alpha/beta hydrolase</fullName>
    </submittedName>
</protein>
<dbReference type="InterPro" id="IPR029058">
    <property type="entry name" value="AB_hydrolase_fold"/>
</dbReference>
<name>A0A8J6ILL5_9FIRM</name>
<proteinExistence type="predicted"/>
<organism evidence="2 3">
    <name type="scientific">Neobittarella massiliensis</name>
    <name type="common">ex Bilen et al. 2018</name>
    <dbReference type="NCBI Taxonomy" id="2041842"/>
    <lineage>
        <taxon>Bacteria</taxon>
        <taxon>Bacillati</taxon>
        <taxon>Bacillota</taxon>
        <taxon>Clostridia</taxon>
        <taxon>Eubacteriales</taxon>
        <taxon>Oscillospiraceae</taxon>
        <taxon>Neobittarella (ex Bilen et al. 2018)</taxon>
    </lineage>
</organism>
<dbReference type="SUPFAM" id="SSF53474">
    <property type="entry name" value="alpha/beta-Hydrolases"/>
    <property type="match status" value="1"/>
</dbReference>
<reference evidence="2" key="1">
    <citation type="submission" date="2020-08" db="EMBL/GenBank/DDBJ databases">
        <authorList>
            <person name="Liu C."/>
            <person name="Sun Q."/>
        </authorList>
    </citation>
    <scope>NUCLEOTIDE SEQUENCE</scope>
    <source>
        <strain evidence="2">NSJ-65</strain>
    </source>
</reference>
<keyword evidence="3" id="KW-1185">Reference proteome</keyword>
<evidence type="ECO:0000313" key="3">
    <source>
        <dbReference type="Proteomes" id="UP000597668"/>
    </source>
</evidence>
<comment type="caution">
    <text evidence="2">The sequence shown here is derived from an EMBL/GenBank/DDBJ whole genome shotgun (WGS) entry which is preliminary data.</text>
</comment>
<dbReference type="Proteomes" id="UP000597668">
    <property type="component" value="Unassembled WGS sequence"/>
</dbReference>
<evidence type="ECO:0000313" key="2">
    <source>
        <dbReference type="EMBL" id="MBC3515754.1"/>
    </source>
</evidence>
<dbReference type="PANTHER" id="PTHR43798">
    <property type="entry name" value="MONOACYLGLYCEROL LIPASE"/>
    <property type="match status" value="1"/>
</dbReference>
<evidence type="ECO:0000259" key="1">
    <source>
        <dbReference type="Pfam" id="PF12697"/>
    </source>
</evidence>
<dbReference type="AlphaFoldDB" id="A0A8J6ILL5"/>
<dbReference type="GO" id="GO:0016787">
    <property type="term" value="F:hydrolase activity"/>
    <property type="evidence" value="ECO:0007669"/>
    <property type="project" value="UniProtKB-KW"/>
</dbReference>